<dbReference type="Pfam" id="PF03109">
    <property type="entry name" value="ABC1"/>
    <property type="match status" value="1"/>
</dbReference>
<keyword evidence="5" id="KW-1185">Reference proteome</keyword>
<feature type="transmembrane region" description="Helical" evidence="2">
    <location>
        <begin position="476"/>
        <end position="495"/>
    </location>
</feature>
<comment type="caution">
    <text evidence="4">The sequence shown here is derived from an EMBL/GenBank/DDBJ whole genome shotgun (WGS) entry which is preliminary data.</text>
</comment>
<sequence>MEPGRSIRGIAGVQARRATRIAQVGARYGFGYIFGRRLLPPFRRRQDPGRLGLRMRLALEELGPIFAEFGRFLGARGDIVPPDVARELKRSETVVKPEPFSRVRHHLERELGNRLERLFVAFEEVPIRAGSLTQAHRAVLPGGRPALVVAARPGIRGDLLAMRPVAELVRRQQGDRLPVNPVELVQEFISHVNHRRDMHLAGRTAIRLAELEGVSLRVPAFYRRYTTARAITLEAPDARPEPLNREAAGRLGRILIRLALLEGIFLADPAPERFVLAAGELWLADPTETLAIDPERMRGLAEVLAAVRRGDAAGITPVLPLTGCHVPRDAYLFNREMRETLGFFGGPLWREHPLERIASRALESARRGGVRLPPDLALMLDYLVKVEEFVREHEPRFSGVEAAAGAAEELISRYRDPQYLLARTARRLAQFDTYTDYPRQIHTVLNELRDGEIQVRFRHQGLEELISRVDILANRLVFALLIAALIVGSSLIGIFGEADIRVLGINIFGLLGFVLAALFGLLLLAGIVRSRRL</sequence>
<keyword evidence="2" id="KW-0812">Transmembrane</keyword>
<name>A0A4R1BG10_9ACTN</name>
<dbReference type="PANTHER" id="PTHR10566:SF113">
    <property type="entry name" value="PROTEIN ACTIVITY OF BC1 COMPLEX KINASE 7, CHLOROPLASTIC"/>
    <property type="match status" value="1"/>
</dbReference>
<dbReference type="InterPro" id="IPR004147">
    <property type="entry name" value="ABC1_dom"/>
</dbReference>
<dbReference type="EMBL" id="SKBU01000018">
    <property type="protein sequence ID" value="TCJ16119.1"/>
    <property type="molecule type" value="Genomic_DNA"/>
</dbReference>
<keyword evidence="2" id="KW-0472">Membrane</keyword>
<dbReference type="PANTHER" id="PTHR10566">
    <property type="entry name" value="CHAPERONE-ACTIVITY OF BC1 COMPLEX CABC1 -RELATED"/>
    <property type="match status" value="1"/>
</dbReference>
<protein>
    <recommendedName>
        <fullName evidence="3">ABC1 atypical kinase-like domain-containing protein</fullName>
    </recommendedName>
</protein>
<dbReference type="InterPro" id="IPR050154">
    <property type="entry name" value="UbiB_kinase"/>
</dbReference>
<evidence type="ECO:0000259" key="3">
    <source>
        <dbReference type="Pfam" id="PF03109"/>
    </source>
</evidence>
<evidence type="ECO:0000256" key="2">
    <source>
        <dbReference type="SAM" id="Phobius"/>
    </source>
</evidence>
<dbReference type="RefSeq" id="WP_132691709.1">
    <property type="nucleotide sequence ID" value="NZ_SKBU01000018.1"/>
</dbReference>
<dbReference type="AlphaFoldDB" id="A0A4R1BG10"/>
<evidence type="ECO:0000256" key="1">
    <source>
        <dbReference type="ARBA" id="ARBA00009670"/>
    </source>
</evidence>
<dbReference type="OrthoDB" id="5240881at2"/>
<feature type="transmembrane region" description="Helical" evidence="2">
    <location>
        <begin position="507"/>
        <end position="528"/>
    </location>
</feature>
<gene>
    <name evidence="4" type="ORF">E0L93_10590</name>
</gene>
<accession>A0A4R1BG10</accession>
<proteinExistence type="inferred from homology"/>
<organism evidence="4 5">
    <name type="scientific">Rubrobacter taiwanensis</name>
    <dbReference type="NCBI Taxonomy" id="185139"/>
    <lineage>
        <taxon>Bacteria</taxon>
        <taxon>Bacillati</taxon>
        <taxon>Actinomycetota</taxon>
        <taxon>Rubrobacteria</taxon>
        <taxon>Rubrobacterales</taxon>
        <taxon>Rubrobacteraceae</taxon>
        <taxon>Rubrobacter</taxon>
    </lineage>
</organism>
<keyword evidence="2" id="KW-1133">Transmembrane helix</keyword>
<evidence type="ECO:0000313" key="4">
    <source>
        <dbReference type="EMBL" id="TCJ16119.1"/>
    </source>
</evidence>
<dbReference type="Proteomes" id="UP000295244">
    <property type="component" value="Unassembled WGS sequence"/>
</dbReference>
<comment type="similarity">
    <text evidence="1">Belongs to the protein kinase superfamily. ADCK protein kinase family.</text>
</comment>
<evidence type="ECO:0000313" key="5">
    <source>
        <dbReference type="Proteomes" id="UP000295244"/>
    </source>
</evidence>
<feature type="domain" description="ABC1 atypical kinase-like" evidence="3">
    <location>
        <begin position="95"/>
        <end position="316"/>
    </location>
</feature>
<reference evidence="4 5" key="1">
    <citation type="submission" date="2019-03" db="EMBL/GenBank/DDBJ databases">
        <title>Whole genome sequence of a novel Rubrobacter taiwanensis strain, isolated from Yellowstone National Park.</title>
        <authorList>
            <person name="Freed S."/>
            <person name="Ramaley R.F."/>
            <person name="Kyndt J.A."/>
        </authorList>
    </citation>
    <scope>NUCLEOTIDE SEQUENCE [LARGE SCALE GENOMIC DNA]</scope>
    <source>
        <strain evidence="4 5">Yellowstone</strain>
    </source>
</reference>